<dbReference type="Pfam" id="PF07526">
    <property type="entry name" value="POX"/>
    <property type="match status" value="1"/>
</dbReference>
<dbReference type="Proteomes" id="UP000275267">
    <property type="component" value="Unassembled WGS sequence"/>
</dbReference>
<dbReference type="CDD" id="cd00086">
    <property type="entry name" value="homeodomain"/>
    <property type="match status" value="1"/>
</dbReference>
<comment type="caution">
    <text evidence="10">The sequence shown here is derived from an EMBL/GenBank/DDBJ whole genome shotgun (WGS) entry which is preliminary data.</text>
</comment>
<feature type="domain" description="Homeobox" evidence="9">
    <location>
        <begin position="430"/>
        <end position="493"/>
    </location>
</feature>
<keyword evidence="11" id="KW-1185">Reference proteome</keyword>
<dbReference type="GO" id="GO:0003677">
    <property type="term" value="F:DNA binding"/>
    <property type="evidence" value="ECO:0007669"/>
    <property type="project" value="UniProtKB-UniRule"/>
</dbReference>
<dbReference type="PANTHER" id="PTHR11850">
    <property type="entry name" value="HOMEOBOX PROTEIN TRANSCRIPTION FACTORS"/>
    <property type="match status" value="1"/>
</dbReference>
<protein>
    <submittedName>
        <fullName evidence="10">Homeobox protein ATH1-like</fullName>
    </submittedName>
</protein>
<keyword evidence="7 8" id="KW-0539">Nucleus</keyword>
<dbReference type="STRING" id="4540.A0A3L6RSN9"/>
<dbReference type="AlphaFoldDB" id="A0A3L6RSN9"/>
<dbReference type="GO" id="GO:0005634">
    <property type="term" value="C:nucleus"/>
    <property type="evidence" value="ECO:0007669"/>
    <property type="project" value="UniProtKB-SubCell"/>
</dbReference>
<evidence type="ECO:0000313" key="11">
    <source>
        <dbReference type="Proteomes" id="UP000275267"/>
    </source>
</evidence>
<dbReference type="InterPro" id="IPR008422">
    <property type="entry name" value="KN_HD"/>
</dbReference>
<dbReference type="Gene3D" id="1.10.10.60">
    <property type="entry name" value="Homeodomain-like"/>
    <property type="match status" value="1"/>
</dbReference>
<proteinExistence type="inferred from homology"/>
<comment type="similarity">
    <text evidence="2">Belongs to the TALE/BELL homeobox family.</text>
</comment>
<keyword evidence="6" id="KW-0804">Transcription</keyword>
<dbReference type="InterPro" id="IPR009057">
    <property type="entry name" value="Homeodomain-like_sf"/>
</dbReference>
<gene>
    <name evidence="10" type="ORF">C2845_PM11G01760</name>
</gene>
<name>A0A3L6RSN9_PANMI</name>
<dbReference type="EMBL" id="PQIB02000007">
    <property type="protein sequence ID" value="RLN08818.1"/>
    <property type="molecule type" value="Genomic_DNA"/>
</dbReference>
<dbReference type="SUPFAM" id="SSF46689">
    <property type="entry name" value="Homeodomain-like"/>
    <property type="match status" value="1"/>
</dbReference>
<dbReference type="InterPro" id="IPR001356">
    <property type="entry name" value="HD"/>
</dbReference>
<evidence type="ECO:0000256" key="8">
    <source>
        <dbReference type="PROSITE-ProRule" id="PRU00108"/>
    </source>
</evidence>
<keyword evidence="5 8" id="KW-0371">Homeobox</keyword>
<dbReference type="GO" id="GO:0006355">
    <property type="term" value="P:regulation of DNA-templated transcription"/>
    <property type="evidence" value="ECO:0007669"/>
    <property type="project" value="InterPro"/>
</dbReference>
<evidence type="ECO:0000256" key="6">
    <source>
        <dbReference type="ARBA" id="ARBA00023163"/>
    </source>
</evidence>
<dbReference type="Pfam" id="PF05920">
    <property type="entry name" value="Homeobox_KN"/>
    <property type="match status" value="1"/>
</dbReference>
<dbReference type="SMART" id="SM00574">
    <property type="entry name" value="POX"/>
    <property type="match status" value="1"/>
</dbReference>
<dbReference type="PROSITE" id="PS50071">
    <property type="entry name" value="HOMEOBOX_2"/>
    <property type="match status" value="1"/>
</dbReference>
<feature type="DNA-binding region" description="Homeobox" evidence="8">
    <location>
        <begin position="432"/>
        <end position="494"/>
    </location>
</feature>
<dbReference type="SMART" id="SM00389">
    <property type="entry name" value="HOX"/>
    <property type="match status" value="1"/>
</dbReference>
<dbReference type="InterPro" id="IPR050224">
    <property type="entry name" value="TALE_homeobox"/>
</dbReference>
<evidence type="ECO:0000256" key="5">
    <source>
        <dbReference type="ARBA" id="ARBA00023155"/>
    </source>
</evidence>
<dbReference type="OrthoDB" id="10056939at2759"/>
<evidence type="ECO:0000256" key="1">
    <source>
        <dbReference type="ARBA" id="ARBA00004123"/>
    </source>
</evidence>
<evidence type="ECO:0000256" key="7">
    <source>
        <dbReference type="ARBA" id="ARBA00023242"/>
    </source>
</evidence>
<keyword evidence="4 8" id="KW-0238">DNA-binding</keyword>
<evidence type="ECO:0000256" key="2">
    <source>
        <dbReference type="ARBA" id="ARBA00006454"/>
    </source>
</evidence>
<accession>A0A3L6RSN9</accession>
<reference evidence="11" key="1">
    <citation type="journal article" date="2019" name="Nat. Commun.">
        <title>The genome of broomcorn millet.</title>
        <authorList>
            <person name="Zou C."/>
            <person name="Miki D."/>
            <person name="Li D."/>
            <person name="Tang Q."/>
            <person name="Xiao L."/>
            <person name="Rajput S."/>
            <person name="Deng P."/>
            <person name="Jia W."/>
            <person name="Huang R."/>
            <person name="Zhang M."/>
            <person name="Sun Y."/>
            <person name="Hu J."/>
            <person name="Fu X."/>
            <person name="Schnable P.S."/>
            <person name="Li F."/>
            <person name="Zhang H."/>
            <person name="Feng B."/>
            <person name="Zhu X."/>
            <person name="Liu R."/>
            <person name="Schnable J.C."/>
            <person name="Zhu J.-K."/>
            <person name="Zhang H."/>
        </authorList>
    </citation>
    <scope>NUCLEOTIDE SEQUENCE [LARGE SCALE GENOMIC DNA]</scope>
</reference>
<comment type="subcellular location">
    <subcellularLocation>
        <location evidence="1 8">Nucleus</location>
    </subcellularLocation>
</comment>
<keyword evidence="3" id="KW-0805">Transcription regulation</keyword>
<organism evidence="10 11">
    <name type="scientific">Panicum miliaceum</name>
    <name type="common">Proso millet</name>
    <name type="synonym">Broomcorn millet</name>
    <dbReference type="NCBI Taxonomy" id="4540"/>
    <lineage>
        <taxon>Eukaryota</taxon>
        <taxon>Viridiplantae</taxon>
        <taxon>Streptophyta</taxon>
        <taxon>Embryophyta</taxon>
        <taxon>Tracheophyta</taxon>
        <taxon>Spermatophyta</taxon>
        <taxon>Magnoliopsida</taxon>
        <taxon>Liliopsida</taxon>
        <taxon>Poales</taxon>
        <taxon>Poaceae</taxon>
        <taxon>PACMAD clade</taxon>
        <taxon>Panicoideae</taxon>
        <taxon>Panicodae</taxon>
        <taxon>Paniceae</taxon>
        <taxon>Panicinae</taxon>
        <taxon>Panicum</taxon>
        <taxon>Panicum sect. Panicum</taxon>
    </lineage>
</organism>
<evidence type="ECO:0000313" key="10">
    <source>
        <dbReference type="EMBL" id="RLN08818.1"/>
    </source>
</evidence>
<sequence length="531" mass="55340">MASNPSTFASIAVDAMTGGYFMAGGGGGGGGIMSADTPHFHPSVLFEHGGFGFGFGDAAVGAAAAASDMGANYAAHNSMLASFASQLFATAAAPPLDDHIGGRTPPEEMDEGYGAGSGASCVAASLQCPGHSGALAVWSSSSSKKPAGTWSSAFGSRVVSVHEPYHLAGVPDVAGFHCPLIAAAGAAANAPASSELSLTLCSKSSSDTALNAAEQCSSGGSRSALTELPQALYPRARPGPAHFSVVVAHSRYAAVAQEVLNDVVGHMLDGVAGVAADLCSGGARPSSGSVGAPSVVSSNRLMASSEDGFEAWRVKTDLLKMLQLMDEKYNQCLDEIQSTTAKFNALMQSGAATGVSNGSIHVPFAHRAVSAVYRGLRRRIAGEIMAAASRAACWGDSSSSVTAAGDAERSWESAFIKKHWAAQQLRRGEQQCWRPQRGLPEKSVAVLKAWMFENFLHPYPKDHEKDVLASRSGLSRNQVSNWFINARVRLWKPMIEEMYQDLKKSSGVGGQGAAMEPHTSKRRICEVEEGQ</sequence>
<evidence type="ECO:0000256" key="4">
    <source>
        <dbReference type="ARBA" id="ARBA00023125"/>
    </source>
</evidence>
<evidence type="ECO:0000259" key="9">
    <source>
        <dbReference type="PROSITE" id="PS50071"/>
    </source>
</evidence>
<dbReference type="InterPro" id="IPR006563">
    <property type="entry name" value="POX_dom"/>
</dbReference>
<evidence type="ECO:0000256" key="3">
    <source>
        <dbReference type="ARBA" id="ARBA00023015"/>
    </source>
</evidence>